<feature type="region of interest" description="Disordered" evidence="6">
    <location>
        <begin position="462"/>
        <end position="482"/>
    </location>
</feature>
<accession>A0ABS3XXT3</accession>
<feature type="transmembrane region" description="Helical" evidence="7">
    <location>
        <begin position="198"/>
        <end position="219"/>
    </location>
</feature>
<evidence type="ECO:0000259" key="8">
    <source>
        <dbReference type="PROSITE" id="PS50850"/>
    </source>
</evidence>
<feature type="transmembrane region" description="Helical" evidence="7">
    <location>
        <begin position="138"/>
        <end position="161"/>
    </location>
</feature>
<dbReference type="InterPro" id="IPR036259">
    <property type="entry name" value="MFS_trans_sf"/>
</dbReference>
<dbReference type="GeneID" id="96260485"/>
<feature type="transmembrane region" description="Helical" evidence="7">
    <location>
        <begin position="429"/>
        <end position="451"/>
    </location>
</feature>
<evidence type="ECO:0000256" key="7">
    <source>
        <dbReference type="SAM" id="Phobius"/>
    </source>
</evidence>
<feature type="transmembrane region" description="Helical" evidence="7">
    <location>
        <begin position="361"/>
        <end position="383"/>
    </location>
</feature>
<dbReference type="CDD" id="cd17321">
    <property type="entry name" value="MFS_MMR_MDR_like"/>
    <property type="match status" value="1"/>
</dbReference>
<dbReference type="SUPFAM" id="SSF103473">
    <property type="entry name" value="MFS general substrate transporter"/>
    <property type="match status" value="1"/>
</dbReference>
<keyword evidence="5" id="KW-0046">Antibiotic resistance</keyword>
<keyword evidence="4 7" id="KW-0472">Membrane</keyword>
<feature type="transmembrane region" description="Helical" evidence="7">
    <location>
        <begin position="111"/>
        <end position="129"/>
    </location>
</feature>
<dbReference type="InterPro" id="IPR011701">
    <property type="entry name" value="MFS"/>
</dbReference>
<feature type="transmembrane region" description="Helical" evidence="7">
    <location>
        <begin position="307"/>
        <end position="325"/>
    </location>
</feature>
<gene>
    <name evidence="9" type="ORF">JW613_17885</name>
</gene>
<feature type="transmembrane region" description="Helical" evidence="7">
    <location>
        <begin position="167"/>
        <end position="186"/>
    </location>
</feature>
<reference evidence="9 10" key="1">
    <citation type="submission" date="2021-02" db="EMBL/GenBank/DDBJ databases">
        <title>Streptomyces spirodelae sp. nov., isolated from duckweed.</title>
        <authorList>
            <person name="Saimee Y."/>
            <person name="Duangmal K."/>
        </authorList>
    </citation>
    <scope>NUCLEOTIDE SEQUENCE [LARGE SCALE GENOMIC DNA]</scope>
    <source>
        <strain evidence="9 10">DSM 42105</strain>
    </source>
</reference>
<comment type="subcellular location">
    <subcellularLocation>
        <location evidence="1">Cell membrane</location>
        <topology evidence="1">Multi-pass membrane protein</topology>
    </subcellularLocation>
</comment>
<evidence type="ECO:0000313" key="9">
    <source>
        <dbReference type="EMBL" id="MBO8200154.1"/>
    </source>
</evidence>
<dbReference type="PANTHER" id="PTHR42718">
    <property type="entry name" value="MAJOR FACILITATOR SUPERFAMILY MULTIDRUG TRANSPORTER MFSC"/>
    <property type="match status" value="1"/>
</dbReference>
<protein>
    <submittedName>
        <fullName evidence="9">MFS transporter</fullName>
    </submittedName>
</protein>
<organism evidence="9 10">
    <name type="scientific">Streptomyces smyrnaeus</name>
    <dbReference type="NCBI Taxonomy" id="1387713"/>
    <lineage>
        <taxon>Bacteria</taxon>
        <taxon>Bacillati</taxon>
        <taxon>Actinomycetota</taxon>
        <taxon>Actinomycetes</taxon>
        <taxon>Kitasatosporales</taxon>
        <taxon>Streptomycetaceae</taxon>
        <taxon>Streptomyces</taxon>
    </lineage>
</organism>
<dbReference type="Gene3D" id="1.20.1720.10">
    <property type="entry name" value="Multidrug resistance protein D"/>
    <property type="match status" value="1"/>
</dbReference>
<dbReference type="InterPro" id="IPR020846">
    <property type="entry name" value="MFS_dom"/>
</dbReference>
<evidence type="ECO:0000256" key="2">
    <source>
        <dbReference type="ARBA" id="ARBA00022692"/>
    </source>
</evidence>
<evidence type="ECO:0000256" key="5">
    <source>
        <dbReference type="ARBA" id="ARBA00023251"/>
    </source>
</evidence>
<comment type="caution">
    <text evidence="9">The sequence shown here is derived from an EMBL/GenBank/DDBJ whole genome shotgun (WGS) entry which is preliminary data.</text>
</comment>
<feature type="transmembrane region" description="Helical" evidence="7">
    <location>
        <begin position="332"/>
        <end position="349"/>
    </location>
</feature>
<proteinExistence type="predicted"/>
<dbReference type="RefSeq" id="WP_209211820.1">
    <property type="nucleotide sequence ID" value="NZ_JAFFZM010000010.1"/>
</dbReference>
<dbReference type="Pfam" id="PF07690">
    <property type="entry name" value="MFS_1"/>
    <property type="match status" value="1"/>
</dbReference>
<dbReference type="Proteomes" id="UP000721954">
    <property type="component" value="Unassembled WGS sequence"/>
</dbReference>
<keyword evidence="3 7" id="KW-1133">Transmembrane helix</keyword>
<evidence type="ECO:0000313" key="10">
    <source>
        <dbReference type="Proteomes" id="UP000721954"/>
    </source>
</evidence>
<sequence>MSAPSGRGIRALTLVASATGAAVVALDGTVLVVVQPSLQRELGATLAQVQWTSTGYLVAVAGLLVFAGRLGDRYGHRRLFALGMLGFGAASAGIGVADGIGWVIALRAVQGVFGALLQPATLGMLRTAFPPERLGMPIAVRTSVIGLAAATGPVLGGVVAAELGWRAVFFLNVPAALAVGLPVLLVRRSAPVSAPPGGLDLPGAGLFAVALLCLVHTLIAVPQGGWTAISGLAAVAGAAASVAFVRHERRTRAQPLLPAGLLRTPGISPALALLLLASAALHGTLFIGTFLLQDVIGLDPFECGLRTLPLAATMVAGAPLCAVLLRRYGPRRVAQGGVVVLAAGVGLLSRTDAGTGAGAVGVAFFALGAGFAAVMVTATSVVVRRAPAKHAGVAGGLKQTVMNLGPASGVAVATTLMSAWTPVGQSADAAFVAAAGPTLTALALAAGAGLLPAARLAVPDQNVRGSGSPAAVGERSGVTGKY</sequence>
<feature type="transmembrane region" description="Helical" evidence="7">
    <location>
        <begin position="79"/>
        <end position="105"/>
    </location>
</feature>
<evidence type="ECO:0000256" key="1">
    <source>
        <dbReference type="ARBA" id="ARBA00004651"/>
    </source>
</evidence>
<feature type="domain" description="Major facilitator superfamily (MFS) profile" evidence="8">
    <location>
        <begin position="13"/>
        <end position="461"/>
    </location>
</feature>
<dbReference type="Gene3D" id="1.20.1250.20">
    <property type="entry name" value="MFS general substrate transporter like domains"/>
    <property type="match status" value="1"/>
</dbReference>
<feature type="transmembrane region" description="Helical" evidence="7">
    <location>
        <begin position="404"/>
        <end position="423"/>
    </location>
</feature>
<evidence type="ECO:0000256" key="6">
    <source>
        <dbReference type="SAM" id="MobiDB-lite"/>
    </source>
</evidence>
<name>A0ABS3XXT3_9ACTN</name>
<dbReference type="PANTHER" id="PTHR42718:SF42">
    <property type="entry name" value="EXPORT PROTEIN"/>
    <property type="match status" value="1"/>
</dbReference>
<feature type="transmembrane region" description="Helical" evidence="7">
    <location>
        <begin position="225"/>
        <end position="245"/>
    </location>
</feature>
<dbReference type="EMBL" id="JAFFZM010000010">
    <property type="protein sequence ID" value="MBO8200154.1"/>
    <property type="molecule type" value="Genomic_DNA"/>
</dbReference>
<evidence type="ECO:0000256" key="3">
    <source>
        <dbReference type="ARBA" id="ARBA00022989"/>
    </source>
</evidence>
<keyword evidence="2 7" id="KW-0812">Transmembrane</keyword>
<feature type="transmembrane region" description="Helical" evidence="7">
    <location>
        <begin position="49"/>
        <end position="67"/>
    </location>
</feature>
<keyword evidence="10" id="KW-1185">Reference proteome</keyword>
<dbReference type="PROSITE" id="PS50850">
    <property type="entry name" value="MFS"/>
    <property type="match status" value="1"/>
</dbReference>
<evidence type="ECO:0000256" key="4">
    <source>
        <dbReference type="ARBA" id="ARBA00023136"/>
    </source>
</evidence>
<feature type="transmembrane region" description="Helical" evidence="7">
    <location>
        <begin position="266"/>
        <end position="287"/>
    </location>
</feature>